<dbReference type="EMBL" id="KY487809">
    <property type="protein sequence ID" value="AUM61690.1"/>
    <property type="molecule type" value="Genomic_DNA"/>
</dbReference>
<proteinExistence type="predicted"/>
<evidence type="ECO:0000256" key="1">
    <source>
        <dbReference type="SAM" id="MobiDB-lite"/>
    </source>
</evidence>
<reference evidence="2" key="1">
    <citation type="submission" date="2017-01" db="EMBL/GenBank/DDBJ databases">
        <title>High-throughput sequencing uncovers low homogeneity in the biogeography of single-stranded DNA viruses.</title>
        <authorList>
            <person name="Pearson V.M."/>
            <person name="Rokyta D.R."/>
        </authorList>
    </citation>
    <scope>NUCLEOTIDE SEQUENCE</scope>
</reference>
<protein>
    <submittedName>
        <fullName evidence="2">Putative capsid</fullName>
    </submittedName>
</protein>
<gene>
    <name evidence="2" type="primary">Cap</name>
</gene>
<feature type="region of interest" description="Disordered" evidence="1">
    <location>
        <begin position="38"/>
        <end position="92"/>
    </location>
</feature>
<feature type="compositionally biased region" description="Polar residues" evidence="1">
    <location>
        <begin position="60"/>
        <end position="70"/>
    </location>
</feature>
<organism evidence="2">
    <name type="scientific">uncultured virus</name>
    <dbReference type="NCBI Taxonomy" id="340016"/>
    <lineage>
        <taxon>Viruses</taxon>
        <taxon>environmental samples</taxon>
    </lineage>
</organism>
<evidence type="ECO:0000313" key="2">
    <source>
        <dbReference type="EMBL" id="AUM61690.1"/>
    </source>
</evidence>
<feature type="compositionally biased region" description="Polar residues" evidence="1">
    <location>
        <begin position="39"/>
        <end position="52"/>
    </location>
</feature>
<name>A0A2K9LSB0_9VIRU</name>
<sequence>MSVARSRAYSYPSHPYYLRPTAARAAIHIGRQVGRALRSMSSSTSEKASVNSKEGLPSGVQDTVPLTSQRDTQEYYRKRPRRRLGRRGRARRFRKKRFSRAVRKVMAPRLGTYQYVKANVGATSWLINQATSKGFMLGHTTSAGPGAAQTSLLEASNALFVNNASLRTNVGHVLLQTMTMELSLFYPATNTMPCDLDVYTLICTRDCPQAVAVNELHTFYSNINVLENTSTGVIPVTDAGVGVARSASTITPADRGWTPWNSSLGSRYWKVVKKEKILLVPGGHTHVQLHKRYSVPKRITTRRFTEMGFLKGITTAYLVQGFCLWNGTAQPAGTLTFNTEYTYALKYEPNNESTVQLL</sequence>
<feature type="compositionally biased region" description="Basic residues" evidence="1">
    <location>
        <begin position="78"/>
        <end position="92"/>
    </location>
</feature>
<accession>A0A2K9LSB0</accession>